<sequence>MPKLSVRDQRRSFYGDSGRGDVNGRGRATNELGVVPGVPTCVVERR</sequence>
<evidence type="ECO:0000313" key="3">
    <source>
        <dbReference type="Proteomes" id="UP000032142"/>
    </source>
</evidence>
<reference evidence="3" key="1">
    <citation type="submission" date="2014-09" db="EMBL/GenBank/DDBJ databases">
        <authorList>
            <person name="Mudge J."/>
            <person name="Ramaraj T."/>
            <person name="Lindquist I.E."/>
            <person name="Bharti A.K."/>
            <person name="Sundararajan A."/>
            <person name="Cameron C.T."/>
            <person name="Woodward J.E."/>
            <person name="May G.D."/>
            <person name="Brubaker C."/>
            <person name="Broadhvest J."/>
            <person name="Wilkins T.A."/>
        </authorList>
    </citation>
    <scope>NUCLEOTIDE SEQUENCE</scope>
    <source>
        <strain evidence="3">cv. AKA8401</strain>
    </source>
</reference>
<evidence type="ECO:0000256" key="1">
    <source>
        <dbReference type="SAM" id="MobiDB-lite"/>
    </source>
</evidence>
<dbReference type="Proteomes" id="UP000032142">
    <property type="component" value="Unassembled WGS sequence"/>
</dbReference>
<dbReference type="EMBL" id="KN405031">
    <property type="protein sequence ID" value="KHG15974.1"/>
    <property type="molecule type" value="Genomic_DNA"/>
</dbReference>
<gene>
    <name evidence="2" type="ORF">F383_21041</name>
</gene>
<accession>A0A0B0NVT4</accession>
<protein>
    <submittedName>
        <fullName evidence="2">Uncharacterized protein</fullName>
    </submittedName>
</protein>
<name>A0A0B0NVT4_GOSAR</name>
<keyword evidence="3" id="KW-1185">Reference proteome</keyword>
<proteinExistence type="predicted"/>
<dbReference type="AlphaFoldDB" id="A0A0B0NVT4"/>
<feature type="compositionally biased region" description="Basic and acidic residues" evidence="1">
    <location>
        <begin position="1"/>
        <end position="24"/>
    </location>
</feature>
<organism evidence="2 3">
    <name type="scientific">Gossypium arboreum</name>
    <name type="common">Tree cotton</name>
    <name type="synonym">Gossypium nanking</name>
    <dbReference type="NCBI Taxonomy" id="29729"/>
    <lineage>
        <taxon>Eukaryota</taxon>
        <taxon>Viridiplantae</taxon>
        <taxon>Streptophyta</taxon>
        <taxon>Embryophyta</taxon>
        <taxon>Tracheophyta</taxon>
        <taxon>Spermatophyta</taxon>
        <taxon>Magnoliopsida</taxon>
        <taxon>eudicotyledons</taxon>
        <taxon>Gunneridae</taxon>
        <taxon>Pentapetalae</taxon>
        <taxon>rosids</taxon>
        <taxon>malvids</taxon>
        <taxon>Malvales</taxon>
        <taxon>Malvaceae</taxon>
        <taxon>Malvoideae</taxon>
        <taxon>Gossypium</taxon>
    </lineage>
</organism>
<evidence type="ECO:0000313" key="2">
    <source>
        <dbReference type="EMBL" id="KHG15974.1"/>
    </source>
</evidence>
<feature type="region of interest" description="Disordered" evidence="1">
    <location>
        <begin position="1"/>
        <end position="31"/>
    </location>
</feature>